<keyword evidence="1" id="KW-1133">Transmembrane helix</keyword>
<evidence type="ECO:0000256" key="1">
    <source>
        <dbReference type="SAM" id="Phobius"/>
    </source>
</evidence>
<dbReference type="Proteomes" id="UP000824410">
    <property type="component" value="Unassembled WGS sequence"/>
</dbReference>
<dbReference type="RefSeq" id="WP_042844233.1">
    <property type="nucleotide sequence ID" value="NZ_ABEXOQ020000016.1"/>
</dbReference>
<keyword evidence="1" id="KW-0812">Transmembrane</keyword>
<dbReference type="Pfam" id="PF16080">
    <property type="entry name" value="Phage_holin_2_3"/>
    <property type="match status" value="1"/>
</dbReference>
<name>A0A1J0EA80_PRORE</name>
<evidence type="ECO:0000313" key="2">
    <source>
        <dbReference type="EMBL" id="MBX6982237.1"/>
    </source>
</evidence>
<dbReference type="EMBL" id="SHDO01000025">
    <property type="protein sequence ID" value="MBX6982237.1"/>
    <property type="molecule type" value="Genomic_DNA"/>
</dbReference>
<sequence>MRMDKYSNAAYGSAGLTAFFASLSLYEWGFIIGMAFSIILGLITFFMNRREQRKRTRLFEELVNKTDPQNPSATARKAAELMAKAPKDI</sequence>
<reference evidence="2" key="1">
    <citation type="submission" date="2019-02" db="EMBL/GenBank/DDBJ databases">
        <title>Genomic characterization of isolates from hospital effluents in KZN, South Africa.</title>
        <authorList>
            <person name="Ntshobeni N."/>
            <person name="Allam M."/>
            <person name="Ismail A."/>
            <person name="Amoako D."/>
            <person name="Essack S."/>
            <person name="Chenia H."/>
        </authorList>
    </citation>
    <scope>NUCLEOTIDE SEQUENCE</scope>
    <source>
        <strain evidence="2">AFE97_S1</strain>
    </source>
</reference>
<evidence type="ECO:0008006" key="4">
    <source>
        <dbReference type="Google" id="ProtNLM"/>
    </source>
</evidence>
<dbReference type="AlphaFoldDB" id="A0A1J0EA80"/>
<proteinExistence type="predicted"/>
<comment type="caution">
    <text evidence="2">The sequence shown here is derived from an EMBL/GenBank/DDBJ whole genome shotgun (WGS) entry which is preliminary data.</text>
</comment>
<accession>A0A1J0EA80</accession>
<organism evidence="2 3">
    <name type="scientific">Providencia rettgeri</name>
    <dbReference type="NCBI Taxonomy" id="587"/>
    <lineage>
        <taxon>Bacteria</taxon>
        <taxon>Pseudomonadati</taxon>
        <taxon>Pseudomonadota</taxon>
        <taxon>Gammaproteobacteria</taxon>
        <taxon>Enterobacterales</taxon>
        <taxon>Morganellaceae</taxon>
        <taxon>Providencia</taxon>
    </lineage>
</organism>
<feature type="transmembrane region" description="Helical" evidence="1">
    <location>
        <begin position="28"/>
        <end position="47"/>
    </location>
</feature>
<dbReference type="KEGG" id="prg:RB151_029390"/>
<dbReference type="OrthoDB" id="6458527at2"/>
<protein>
    <recommendedName>
        <fullName evidence="4">Bacteriophage protein</fullName>
    </recommendedName>
</protein>
<keyword evidence="1" id="KW-0472">Membrane</keyword>
<gene>
    <name evidence="2" type="ORF">EX242_18515</name>
</gene>
<dbReference type="InterPro" id="IPR032118">
    <property type="entry name" value="Phage_holin_HP1"/>
</dbReference>
<evidence type="ECO:0000313" key="3">
    <source>
        <dbReference type="Proteomes" id="UP000824410"/>
    </source>
</evidence>